<dbReference type="Pfam" id="PF26639">
    <property type="entry name" value="Het-6_barrel"/>
    <property type="match status" value="1"/>
</dbReference>
<organism evidence="1 2">
    <name type="scientific">Lentithecium fluviatile CBS 122367</name>
    <dbReference type="NCBI Taxonomy" id="1168545"/>
    <lineage>
        <taxon>Eukaryota</taxon>
        <taxon>Fungi</taxon>
        <taxon>Dikarya</taxon>
        <taxon>Ascomycota</taxon>
        <taxon>Pezizomycotina</taxon>
        <taxon>Dothideomycetes</taxon>
        <taxon>Pleosporomycetidae</taxon>
        <taxon>Pleosporales</taxon>
        <taxon>Massarineae</taxon>
        <taxon>Lentitheciaceae</taxon>
        <taxon>Lentithecium</taxon>
    </lineage>
</organism>
<name>A0A6G1IMB2_9PLEO</name>
<dbReference type="Proteomes" id="UP000799291">
    <property type="component" value="Unassembled WGS sequence"/>
</dbReference>
<gene>
    <name evidence="1" type="ORF">K458DRAFT_446009</name>
</gene>
<keyword evidence="2" id="KW-1185">Reference proteome</keyword>
<dbReference type="PANTHER" id="PTHR24148">
    <property type="entry name" value="ANKYRIN REPEAT DOMAIN-CONTAINING PROTEIN 39 HOMOLOG-RELATED"/>
    <property type="match status" value="1"/>
</dbReference>
<evidence type="ECO:0000313" key="2">
    <source>
        <dbReference type="Proteomes" id="UP000799291"/>
    </source>
</evidence>
<dbReference type="PANTHER" id="PTHR24148:SF64">
    <property type="entry name" value="HETEROKARYON INCOMPATIBILITY DOMAIN-CONTAINING PROTEIN"/>
    <property type="match status" value="1"/>
</dbReference>
<proteinExistence type="predicted"/>
<dbReference type="AlphaFoldDB" id="A0A6G1IMB2"/>
<dbReference type="EMBL" id="MU005606">
    <property type="protein sequence ID" value="KAF2679133.1"/>
    <property type="molecule type" value="Genomic_DNA"/>
</dbReference>
<sequence length="333" mass="37693">MPFLFILNLFHHRPNVTLSSRRIYKRSRLPLTALLRATCVGSINLDRHGPHHLDATDPRDMIFALLGIAADQKELERSPQLPSWVPDWSQSITEMLQDVETDHVTLDSRFNASGAEPEDTKVAITRKEGAAEGRAMVCQLYEEIYGAGVFPDRVNSHEVPTPETYSWSIQWLFEIIHLTYFCKQRYRNFNDRLRAAARSPTGGVGFGQDGQLTRVGENRFSDVVIHLRKGITQIKNKRIASEAQRFLATQNVIQDNAVHNGRRPFITKSGHLVLSSEHVERGDVVALISGAQAPFILRRQSDRRYQIVREAYVDGIMDGEAVDYSKCGLVEIV</sequence>
<accession>A0A6G1IMB2</accession>
<reference evidence="1" key="1">
    <citation type="journal article" date="2020" name="Stud. Mycol.">
        <title>101 Dothideomycetes genomes: a test case for predicting lifestyles and emergence of pathogens.</title>
        <authorList>
            <person name="Haridas S."/>
            <person name="Albert R."/>
            <person name="Binder M."/>
            <person name="Bloem J."/>
            <person name="Labutti K."/>
            <person name="Salamov A."/>
            <person name="Andreopoulos B."/>
            <person name="Baker S."/>
            <person name="Barry K."/>
            <person name="Bills G."/>
            <person name="Bluhm B."/>
            <person name="Cannon C."/>
            <person name="Castanera R."/>
            <person name="Culley D."/>
            <person name="Daum C."/>
            <person name="Ezra D."/>
            <person name="Gonzalez J."/>
            <person name="Henrissat B."/>
            <person name="Kuo A."/>
            <person name="Liang C."/>
            <person name="Lipzen A."/>
            <person name="Lutzoni F."/>
            <person name="Magnuson J."/>
            <person name="Mondo S."/>
            <person name="Nolan M."/>
            <person name="Ohm R."/>
            <person name="Pangilinan J."/>
            <person name="Park H.-J."/>
            <person name="Ramirez L."/>
            <person name="Alfaro M."/>
            <person name="Sun H."/>
            <person name="Tritt A."/>
            <person name="Yoshinaga Y."/>
            <person name="Zwiers L.-H."/>
            <person name="Turgeon B."/>
            <person name="Goodwin S."/>
            <person name="Spatafora J."/>
            <person name="Crous P."/>
            <person name="Grigoriev I."/>
        </authorList>
    </citation>
    <scope>NUCLEOTIDE SEQUENCE</scope>
    <source>
        <strain evidence="1">CBS 122367</strain>
    </source>
</reference>
<evidence type="ECO:0000313" key="1">
    <source>
        <dbReference type="EMBL" id="KAF2679133.1"/>
    </source>
</evidence>
<dbReference type="OrthoDB" id="2157530at2759"/>
<protein>
    <recommendedName>
        <fullName evidence="3">Heterokaryon incompatibility domain-containing protein</fullName>
    </recommendedName>
</protein>
<dbReference type="InterPro" id="IPR052895">
    <property type="entry name" value="HetReg/Transcr_Mod"/>
</dbReference>
<evidence type="ECO:0008006" key="3">
    <source>
        <dbReference type="Google" id="ProtNLM"/>
    </source>
</evidence>